<gene>
    <name evidence="1" type="ORF">MML48_9g00015653</name>
</gene>
<accession>A0ACB9SJ56</accession>
<name>A0ACB9SJ56_HOLOL</name>
<evidence type="ECO:0000313" key="1">
    <source>
        <dbReference type="EMBL" id="KAI4455142.1"/>
    </source>
</evidence>
<organism evidence="1 2">
    <name type="scientific">Holotrichia oblita</name>
    <name type="common">Chafer beetle</name>
    <dbReference type="NCBI Taxonomy" id="644536"/>
    <lineage>
        <taxon>Eukaryota</taxon>
        <taxon>Metazoa</taxon>
        <taxon>Ecdysozoa</taxon>
        <taxon>Arthropoda</taxon>
        <taxon>Hexapoda</taxon>
        <taxon>Insecta</taxon>
        <taxon>Pterygota</taxon>
        <taxon>Neoptera</taxon>
        <taxon>Endopterygota</taxon>
        <taxon>Coleoptera</taxon>
        <taxon>Polyphaga</taxon>
        <taxon>Scarabaeiformia</taxon>
        <taxon>Scarabaeidae</taxon>
        <taxon>Melolonthinae</taxon>
        <taxon>Holotrichia</taxon>
    </lineage>
</organism>
<reference evidence="1" key="1">
    <citation type="submission" date="2022-04" db="EMBL/GenBank/DDBJ databases">
        <title>Chromosome-scale genome assembly of Holotrichia oblita Faldermann.</title>
        <authorList>
            <person name="Rongchong L."/>
        </authorList>
    </citation>
    <scope>NUCLEOTIDE SEQUENCE</scope>
    <source>
        <strain evidence="1">81SQS9</strain>
    </source>
</reference>
<comment type="caution">
    <text evidence="1">The sequence shown here is derived from an EMBL/GenBank/DDBJ whole genome shotgun (WGS) entry which is preliminary data.</text>
</comment>
<dbReference type="Proteomes" id="UP001056778">
    <property type="component" value="Chromosome 9"/>
</dbReference>
<sequence>MYSTKISRRSLHLGLARRPRTHSEKSMVEGSDDPYEFSCDNAGGPVASSSRRSNSDSGRPYKKHKKSQEGGEPPIGTATGEYPTVIESVNNHTVLIIQADCFSRYVGNLSVEYDTSGEVISWDGNPIYLDQNIPKNESIETLLDYYREQINKISNCVLGKTNVLLDHASCLSSECNLGNLITDSMIAYYSNQSDGNSWSKTAVAIINSGAIRSSISKGDISLKDLQNALPFEDRMVYGELQGKHIKTIMETSTAPYFYRKINLQLTLIQVSGLRLVLDQSQPIGSRVVSMKIRCHACDVPAYEDVDSDKYYPIALTKYLANGGDGHHAIKDNLRNSSEGPVFCDIISEYIKKQSPIIIGLDERIIVKRSN</sequence>
<proteinExistence type="predicted"/>
<dbReference type="EMBL" id="CM043023">
    <property type="protein sequence ID" value="KAI4455142.1"/>
    <property type="molecule type" value="Genomic_DNA"/>
</dbReference>
<protein>
    <submittedName>
        <fullName evidence="1">Nucleotidase-related</fullName>
    </submittedName>
</protein>
<keyword evidence="2" id="KW-1185">Reference proteome</keyword>
<evidence type="ECO:0000313" key="2">
    <source>
        <dbReference type="Proteomes" id="UP001056778"/>
    </source>
</evidence>